<dbReference type="RefSeq" id="WP_093273443.1">
    <property type="nucleotide sequence ID" value="NZ_FNDD01000011.1"/>
</dbReference>
<sequence>MIKIHYFFDPMCGWCYGAGQLMEIVEQHRGFELEYHPGGMIAHQAIDSGFRQHIVQADKRIQTETGSLFGDGYLARVTSDAPLILDSFMPIRALYVASQLAMNPMAMLKAIQRGHYQQGLEVEKLETLKQLALALGADETKWVELMNSQAQAANEWVEDTHQLMAQYQVQGYPTLLAQIDQQMVRIPHSRFYRKPNQWQQWLDELASTQA</sequence>
<name>A0A1G8AQ95_9VIBR</name>
<feature type="domain" description="DSBA-like thioredoxin" evidence="1">
    <location>
        <begin position="4"/>
        <end position="180"/>
    </location>
</feature>
<dbReference type="OrthoDB" id="9813770at2"/>
<evidence type="ECO:0000313" key="3">
    <source>
        <dbReference type="Proteomes" id="UP000198854"/>
    </source>
</evidence>
<proteinExistence type="predicted"/>
<organism evidence="2 3">
    <name type="scientific">Vibrio xiamenensis</name>
    <dbReference type="NCBI Taxonomy" id="861298"/>
    <lineage>
        <taxon>Bacteria</taxon>
        <taxon>Pseudomonadati</taxon>
        <taxon>Pseudomonadota</taxon>
        <taxon>Gammaproteobacteria</taxon>
        <taxon>Vibrionales</taxon>
        <taxon>Vibrionaceae</taxon>
        <taxon>Vibrio</taxon>
    </lineage>
</organism>
<dbReference type="SUPFAM" id="SSF52833">
    <property type="entry name" value="Thioredoxin-like"/>
    <property type="match status" value="1"/>
</dbReference>
<evidence type="ECO:0000313" key="2">
    <source>
        <dbReference type="EMBL" id="SDH23145.1"/>
    </source>
</evidence>
<evidence type="ECO:0000259" key="1">
    <source>
        <dbReference type="Pfam" id="PF01323"/>
    </source>
</evidence>
<reference evidence="2 3" key="1">
    <citation type="submission" date="2016-10" db="EMBL/GenBank/DDBJ databases">
        <authorList>
            <person name="de Groot N.N."/>
        </authorList>
    </citation>
    <scope>NUCLEOTIDE SEQUENCE [LARGE SCALE GENOMIC DNA]</scope>
    <source>
        <strain evidence="2 3">CGMCC 1.10228</strain>
    </source>
</reference>
<accession>A0A1G8AQ95</accession>
<dbReference type="Proteomes" id="UP000198854">
    <property type="component" value="Unassembled WGS sequence"/>
</dbReference>
<gene>
    <name evidence="2" type="ORF">SAMN04488136_11169</name>
</gene>
<dbReference type="Gene3D" id="3.40.30.10">
    <property type="entry name" value="Glutaredoxin"/>
    <property type="match status" value="1"/>
</dbReference>
<dbReference type="GO" id="GO:0016491">
    <property type="term" value="F:oxidoreductase activity"/>
    <property type="evidence" value="ECO:0007669"/>
    <property type="project" value="InterPro"/>
</dbReference>
<keyword evidence="3" id="KW-1185">Reference proteome</keyword>
<dbReference type="Pfam" id="PF01323">
    <property type="entry name" value="DSBA"/>
    <property type="match status" value="1"/>
</dbReference>
<dbReference type="CDD" id="cd03025">
    <property type="entry name" value="DsbA_FrnE_like"/>
    <property type="match status" value="1"/>
</dbReference>
<dbReference type="InterPro" id="IPR036249">
    <property type="entry name" value="Thioredoxin-like_sf"/>
</dbReference>
<dbReference type="InterPro" id="IPR001853">
    <property type="entry name" value="DSBA-like_thioredoxin_dom"/>
</dbReference>
<dbReference type="PANTHER" id="PTHR13887:SF51">
    <property type="entry name" value="DSBA FAMILY PROTEIN"/>
    <property type="match status" value="1"/>
</dbReference>
<dbReference type="PANTHER" id="PTHR13887">
    <property type="entry name" value="GLUTATHIONE S-TRANSFERASE KAPPA"/>
    <property type="match status" value="1"/>
</dbReference>
<protein>
    <recommendedName>
        <fullName evidence="1">DSBA-like thioredoxin domain-containing protein</fullName>
    </recommendedName>
</protein>
<dbReference type="AlphaFoldDB" id="A0A1G8AQ95"/>
<dbReference type="EMBL" id="FNDD01000011">
    <property type="protein sequence ID" value="SDH23145.1"/>
    <property type="molecule type" value="Genomic_DNA"/>
</dbReference>